<comment type="caution">
    <text evidence="4">The sequence shown here is derived from an EMBL/GenBank/DDBJ whole genome shotgun (WGS) entry which is preliminary data.</text>
</comment>
<keyword evidence="5" id="KW-1185">Reference proteome</keyword>
<name>A0A158HL84_9BURK</name>
<dbReference type="GO" id="GO:0019877">
    <property type="term" value="P:diaminopimelate biosynthetic process"/>
    <property type="evidence" value="ECO:0007669"/>
    <property type="project" value="UniProtKB-ARBA"/>
</dbReference>
<dbReference type="AlphaFoldDB" id="A0A158HL84"/>
<keyword evidence="2" id="KW-0464">Manganese</keyword>
<dbReference type="GO" id="GO:0050118">
    <property type="term" value="F:N-acetyldiaminopimelate deacetylase activity"/>
    <property type="evidence" value="ECO:0007669"/>
    <property type="project" value="UniProtKB-ARBA"/>
</dbReference>
<dbReference type="InterPro" id="IPR017439">
    <property type="entry name" value="Amidohydrolase"/>
</dbReference>
<dbReference type="SUPFAM" id="SSF55031">
    <property type="entry name" value="Bacterial exopeptidase dimerisation domain"/>
    <property type="match status" value="1"/>
</dbReference>
<sequence>MEMSLQDSLKDWRHQFHKNPETGFEEIRTSDFVANILKTLGLEVHRNIGGTGMVANLQVGSGTRAIGLRAEMDALNITENAPGRPYASCIPGKMHACGHDGHMAMILGAARLLAERRDFDGTVRFIFQPAEEHGRGAKAMMRDGLFDRFPVDAIFGAHNMPGMPAGSFATRPNGIMASEDNFVIHIKAKGTHAARPHMGVDPIVIASQIVLALQTIISRNLDPSLSAVISCTEILTDGLRNVIPSNVIIKGDTRSYAPEVQRLLNTRMREVSEGICRTHGVECDFEYTHEFVPTVNTPEFVDVAVTAASNVAGAENVDANVQPMMISEDFGAFLQAVPGNFIFIGNGTDGAAGGIPLHNASYDFNDEILSVGSRYFAEIARLQLPMR</sequence>
<feature type="domain" description="Peptidase M20 dimerisation" evidence="3">
    <location>
        <begin position="182"/>
        <end position="258"/>
    </location>
</feature>
<dbReference type="NCBIfam" id="TIGR01891">
    <property type="entry name" value="amidohydrolases"/>
    <property type="match status" value="1"/>
</dbReference>
<dbReference type="FunFam" id="3.30.70.360:FF:000001">
    <property type="entry name" value="N-acetyldiaminopimelate deacetylase"/>
    <property type="match status" value="1"/>
</dbReference>
<protein>
    <submittedName>
        <fullName evidence="4">Amidohydrolase</fullName>
    </submittedName>
</protein>
<evidence type="ECO:0000256" key="2">
    <source>
        <dbReference type="PIRSR" id="PIRSR005962-1"/>
    </source>
</evidence>
<comment type="cofactor">
    <cofactor evidence="2">
        <name>Mn(2+)</name>
        <dbReference type="ChEBI" id="CHEBI:29035"/>
    </cofactor>
    <text evidence="2">The Mn(2+) ion enhances activity.</text>
</comment>
<feature type="binding site" evidence="2">
    <location>
        <position position="97"/>
    </location>
    <ligand>
        <name>Mn(2+)</name>
        <dbReference type="ChEBI" id="CHEBI:29035"/>
        <label>2</label>
    </ligand>
</feature>
<organism evidence="4 5">
    <name type="scientific">Caballeronia arvi</name>
    <dbReference type="NCBI Taxonomy" id="1777135"/>
    <lineage>
        <taxon>Bacteria</taxon>
        <taxon>Pseudomonadati</taxon>
        <taxon>Pseudomonadota</taxon>
        <taxon>Betaproteobacteria</taxon>
        <taxon>Burkholderiales</taxon>
        <taxon>Burkholderiaceae</taxon>
        <taxon>Caballeronia</taxon>
    </lineage>
</organism>
<dbReference type="RefSeq" id="WP_061146523.1">
    <property type="nucleotide sequence ID" value="NZ_FCOM02000006.1"/>
</dbReference>
<feature type="binding site" evidence="2">
    <location>
        <position position="99"/>
    </location>
    <ligand>
        <name>Mn(2+)</name>
        <dbReference type="ChEBI" id="CHEBI:29035"/>
        <label>2</label>
    </ligand>
</feature>
<feature type="binding site" evidence="2">
    <location>
        <position position="358"/>
    </location>
    <ligand>
        <name>Mn(2+)</name>
        <dbReference type="ChEBI" id="CHEBI:29035"/>
        <label>2</label>
    </ligand>
</feature>
<dbReference type="GO" id="GO:0046872">
    <property type="term" value="F:metal ion binding"/>
    <property type="evidence" value="ECO:0007669"/>
    <property type="project" value="UniProtKB-KW"/>
</dbReference>
<dbReference type="PANTHER" id="PTHR11014">
    <property type="entry name" value="PEPTIDASE M20 FAMILY MEMBER"/>
    <property type="match status" value="1"/>
</dbReference>
<dbReference type="Gene3D" id="3.40.630.10">
    <property type="entry name" value="Zn peptidases"/>
    <property type="match status" value="1"/>
</dbReference>
<dbReference type="PANTHER" id="PTHR11014:SF63">
    <property type="entry name" value="METALLOPEPTIDASE, PUTATIVE (AFU_ORTHOLOGUE AFUA_6G09600)-RELATED"/>
    <property type="match status" value="1"/>
</dbReference>
<evidence type="ECO:0000313" key="5">
    <source>
        <dbReference type="Proteomes" id="UP000055019"/>
    </source>
</evidence>
<accession>A0A158HL84</accession>
<feature type="binding site" evidence="2">
    <location>
        <position position="158"/>
    </location>
    <ligand>
        <name>Mn(2+)</name>
        <dbReference type="ChEBI" id="CHEBI:29035"/>
        <label>2</label>
    </ligand>
</feature>
<keyword evidence="2" id="KW-0479">Metal-binding</keyword>
<dbReference type="CDD" id="cd05666">
    <property type="entry name" value="M20_Acy1-like"/>
    <property type="match status" value="1"/>
</dbReference>
<dbReference type="Pfam" id="PF01546">
    <property type="entry name" value="Peptidase_M20"/>
    <property type="match status" value="1"/>
</dbReference>
<gene>
    <name evidence="4" type="ORF">AWB74_01918</name>
</gene>
<proteinExistence type="predicted"/>
<dbReference type="InterPro" id="IPR036264">
    <property type="entry name" value="Bact_exopeptidase_dim_dom"/>
</dbReference>
<dbReference type="EMBL" id="FCOM02000006">
    <property type="protein sequence ID" value="SAL45016.1"/>
    <property type="molecule type" value="Genomic_DNA"/>
</dbReference>
<reference evidence="4" key="1">
    <citation type="submission" date="2016-01" db="EMBL/GenBank/DDBJ databases">
        <authorList>
            <person name="Peeters C."/>
        </authorList>
    </citation>
    <scope>NUCLEOTIDE SEQUENCE [LARGE SCALE GENOMIC DNA]</scope>
    <source>
        <strain evidence="4">LMG 29317</strain>
    </source>
</reference>
<evidence type="ECO:0000256" key="1">
    <source>
        <dbReference type="ARBA" id="ARBA00022801"/>
    </source>
</evidence>
<keyword evidence="1" id="KW-0378">Hydrolase</keyword>
<dbReference type="SUPFAM" id="SSF53187">
    <property type="entry name" value="Zn-dependent exopeptidases"/>
    <property type="match status" value="1"/>
</dbReference>
<dbReference type="Gene3D" id="3.30.70.360">
    <property type="match status" value="1"/>
</dbReference>
<evidence type="ECO:0000313" key="4">
    <source>
        <dbReference type="EMBL" id="SAL45016.1"/>
    </source>
</evidence>
<dbReference type="PIRSF" id="PIRSF005962">
    <property type="entry name" value="Pept_M20D_amidohydro"/>
    <property type="match status" value="1"/>
</dbReference>
<dbReference type="InterPro" id="IPR002933">
    <property type="entry name" value="Peptidase_M20"/>
</dbReference>
<dbReference type="Proteomes" id="UP000055019">
    <property type="component" value="Unassembled WGS sequence"/>
</dbReference>
<dbReference type="Pfam" id="PF07687">
    <property type="entry name" value="M20_dimer"/>
    <property type="match status" value="1"/>
</dbReference>
<dbReference type="OrthoDB" id="8875216at2"/>
<feature type="binding site" evidence="2">
    <location>
        <position position="132"/>
    </location>
    <ligand>
        <name>Mn(2+)</name>
        <dbReference type="ChEBI" id="CHEBI:29035"/>
        <label>2</label>
    </ligand>
</feature>
<evidence type="ECO:0000259" key="3">
    <source>
        <dbReference type="Pfam" id="PF07687"/>
    </source>
</evidence>
<dbReference type="InterPro" id="IPR011650">
    <property type="entry name" value="Peptidase_M20_dimer"/>
</dbReference>